<dbReference type="AlphaFoldDB" id="A0A0F0KYN0"/>
<dbReference type="Pfam" id="PF01381">
    <property type="entry name" value="HTH_3"/>
    <property type="match status" value="1"/>
</dbReference>
<reference evidence="2 3" key="1">
    <citation type="submission" date="2015-02" db="EMBL/GenBank/DDBJ databases">
        <title>Draft genome sequences of ten Microbacterium spp. with emphasis on heavy metal contaminated environments.</title>
        <authorList>
            <person name="Corretto E."/>
        </authorList>
    </citation>
    <scope>NUCLEOTIDE SEQUENCE [LARGE SCALE GENOMIC DNA]</scope>
    <source>
        <strain evidence="2 3">DSM 23848</strain>
    </source>
</reference>
<organism evidence="2 3">
    <name type="scientific">Microbacterium azadirachtae</name>
    <dbReference type="NCBI Taxonomy" id="582680"/>
    <lineage>
        <taxon>Bacteria</taxon>
        <taxon>Bacillati</taxon>
        <taxon>Actinomycetota</taxon>
        <taxon>Actinomycetes</taxon>
        <taxon>Micrococcales</taxon>
        <taxon>Microbacteriaceae</taxon>
        <taxon>Microbacterium</taxon>
    </lineage>
</organism>
<dbReference type="InterPro" id="IPR010982">
    <property type="entry name" value="Lambda_DNA-bd_dom_sf"/>
</dbReference>
<sequence>MAFNRARHASTLTFDQLAERSGVSRQTLINLSQGRHYGDLKTWLKLSAAFGVSLDDLVRPVWDDGSSPEHEYTAELRRARG</sequence>
<dbReference type="InterPro" id="IPR001387">
    <property type="entry name" value="Cro/C1-type_HTH"/>
</dbReference>
<evidence type="ECO:0000313" key="3">
    <source>
        <dbReference type="Proteomes" id="UP000033448"/>
    </source>
</evidence>
<evidence type="ECO:0000313" key="2">
    <source>
        <dbReference type="EMBL" id="KJL25574.1"/>
    </source>
</evidence>
<feature type="domain" description="HTH cro/C1-type" evidence="1">
    <location>
        <begin position="5"/>
        <end position="57"/>
    </location>
</feature>
<proteinExistence type="predicted"/>
<protein>
    <recommendedName>
        <fullName evidence="1">HTH cro/C1-type domain-containing protein</fullName>
    </recommendedName>
</protein>
<gene>
    <name evidence="2" type="ORF">RL72_01353</name>
</gene>
<dbReference type="GO" id="GO:0003677">
    <property type="term" value="F:DNA binding"/>
    <property type="evidence" value="ECO:0007669"/>
    <property type="project" value="InterPro"/>
</dbReference>
<dbReference type="CDD" id="cd00093">
    <property type="entry name" value="HTH_XRE"/>
    <property type="match status" value="1"/>
</dbReference>
<dbReference type="SMART" id="SM00530">
    <property type="entry name" value="HTH_XRE"/>
    <property type="match status" value="1"/>
</dbReference>
<dbReference type="Proteomes" id="UP000033448">
    <property type="component" value="Unassembled WGS sequence"/>
</dbReference>
<dbReference type="EMBL" id="JYIT01000069">
    <property type="protein sequence ID" value="KJL25574.1"/>
    <property type="molecule type" value="Genomic_DNA"/>
</dbReference>
<accession>A0A0F0KYN0</accession>
<keyword evidence="3" id="KW-1185">Reference proteome</keyword>
<dbReference type="Gene3D" id="1.10.260.40">
    <property type="entry name" value="lambda repressor-like DNA-binding domains"/>
    <property type="match status" value="1"/>
</dbReference>
<dbReference type="SUPFAM" id="SSF47413">
    <property type="entry name" value="lambda repressor-like DNA-binding domains"/>
    <property type="match status" value="1"/>
</dbReference>
<dbReference type="PROSITE" id="PS50943">
    <property type="entry name" value="HTH_CROC1"/>
    <property type="match status" value="1"/>
</dbReference>
<name>A0A0F0KYN0_9MICO</name>
<dbReference type="OrthoDB" id="7428772at2"/>
<comment type="caution">
    <text evidence="2">The sequence shown here is derived from an EMBL/GenBank/DDBJ whole genome shotgun (WGS) entry which is preliminary data.</text>
</comment>
<evidence type="ECO:0000259" key="1">
    <source>
        <dbReference type="PROSITE" id="PS50943"/>
    </source>
</evidence>
<dbReference type="PATRIC" id="fig|582680.7.peg.1391"/>